<name>A0A846ZKU8_9GAMM</name>
<keyword evidence="1" id="KW-1133">Transmembrane helix</keyword>
<dbReference type="Proteomes" id="UP000541636">
    <property type="component" value="Unassembled WGS sequence"/>
</dbReference>
<gene>
    <name evidence="2" type="ORF">HF690_05550</name>
</gene>
<dbReference type="RefSeq" id="WP_168608744.1">
    <property type="nucleotide sequence ID" value="NZ_JAAZQD010000002.1"/>
</dbReference>
<evidence type="ECO:0000256" key="1">
    <source>
        <dbReference type="SAM" id="Phobius"/>
    </source>
</evidence>
<evidence type="ECO:0000313" key="3">
    <source>
        <dbReference type="Proteomes" id="UP000541636"/>
    </source>
</evidence>
<keyword evidence="1" id="KW-0472">Membrane</keyword>
<keyword evidence="1" id="KW-0812">Transmembrane</keyword>
<evidence type="ECO:0000313" key="2">
    <source>
        <dbReference type="EMBL" id="NKZ38422.1"/>
    </source>
</evidence>
<accession>A0A846ZKU8</accession>
<proteinExistence type="predicted"/>
<comment type="caution">
    <text evidence="2">The sequence shown here is derived from an EMBL/GenBank/DDBJ whole genome shotgun (WGS) entry which is preliminary data.</text>
</comment>
<protein>
    <submittedName>
        <fullName evidence="2">Uncharacterized protein</fullName>
    </submittedName>
</protein>
<dbReference type="AlphaFoldDB" id="A0A846ZKU8"/>
<keyword evidence="3" id="KW-1185">Reference proteome</keyword>
<sequence length="268" mass="30659">MLFIWGRRVVRRKFGYVADFCPICRQARIFMLRDVRVYRHVYYIPVSAFEKLGYERTCMTCKQRLSGAPAEYTAVRRMPAHAASFIQTSFPRLRDIYAERLRIEDEVRRSPLSLANEMRLRLIREPFVLQSPFVDARRRRTSLDVYCLLALIAGAGLVTLTPIVSGMLHMYEEGPVFGVMALLALALIAWVFSTEPRRFTRRKLLPRIVQALRPLKPSESELTAVVKSMISEGIHVATYLRSSLVLKALAKPSHSRAWGSADLSRGRG</sequence>
<reference evidence="2 3" key="1">
    <citation type="journal article" date="2017" name="Int. J. Syst. Evol. Microbiol.">
        <title>Oleiagrimonas citrea sp. nov., a marine bacterium isolated from tidal flat sediment and emended description of the genus Oleiagrimonas Fang et al. 2015 and Oleiagrimonas soli.</title>
        <authorList>
            <person name="Yang S.H."/>
            <person name="Seo H.S."/>
            <person name="Seong C.N."/>
            <person name="Kwon K.K."/>
        </authorList>
    </citation>
    <scope>NUCLEOTIDE SEQUENCE [LARGE SCALE GENOMIC DNA]</scope>
    <source>
        <strain evidence="2 3">MEBiC09124</strain>
    </source>
</reference>
<feature type="transmembrane region" description="Helical" evidence="1">
    <location>
        <begin position="145"/>
        <end position="168"/>
    </location>
</feature>
<dbReference type="EMBL" id="JAAZQD010000002">
    <property type="protein sequence ID" value="NKZ38422.1"/>
    <property type="molecule type" value="Genomic_DNA"/>
</dbReference>
<organism evidence="2 3">
    <name type="scientific">Oleiagrimonas citrea</name>
    <dbReference type="NCBI Taxonomy" id="1665687"/>
    <lineage>
        <taxon>Bacteria</taxon>
        <taxon>Pseudomonadati</taxon>
        <taxon>Pseudomonadota</taxon>
        <taxon>Gammaproteobacteria</taxon>
        <taxon>Lysobacterales</taxon>
        <taxon>Rhodanobacteraceae</taxon>
        <taxon>Oleiagrimonas</taxon>
    </lineage>
</organism>
<feature type="transmembrane region" description="Helical" evidence="1">
    <location>
        <begin position="174"/>
        <end position="193"/>
    </location>
</feature>